<dbReference type="PRINTS" id="PR00109">
    <property type="entry name" value="TYRKINASE"/>
</dbReference>
<dbReference type="InterPro" id="IPR014756">
    <property type="entry name" value="Ig_E-set"/>
</dbReference>
<dbReference type="CDD" id="cd00603">
    <property type="entry name" value="IPT_PCSR"/>
    <property type="match status" value="1"/>
</dbReference>
<organism evidence="19 20">
    <name type="scientific">Oedothorax gibbosus</name>
    <dbReference type="NCBI Taxonomy" id="931172"/>
    <lineage>
        <taxon>Eukaryota</taxon>
        <taxon>Metazoa</taxon>
        <taxon>Ecdysozoa</taxon>
        <taxon>Arthropoda</taxon>
        <taxon>Chelicerata</taxon>
        <taxon>Arachnida</taxon>
        <taxon>Araneae</taxon>
        <taxon>Araneomorphae</taxon>
        <taxon>Entelegynae</taxon>
        <taxon>Araneoidea</taxon>
        <taxon>Linyphiidae</taxon>
        <taxon>Erigoninae</taxon>
        <taxon>Oedothorax</taxon>
    </lineage>
</organism>
<dbReference type="EC" id="2.7.10.1" evidence="2"/>
<evidence type="ECO:0000256" key="5">
    <source>
        <dbReference type="ARBA" id="ARBA00022729"/>
    </source>
</evidence>
<evidence type="ECO:0000256" key="4">
    <source>
        <dbReference type="ARBA" id="ARBA00022692"/>
    </source>
</evidence>
<dbReference type="InterPro" id="IPR011009">
    <property type="entry name" value="Kinase-like_dom_sf"/>
</dbReference>
<dbReference type="InterPro" id="IPR002909">
    <property type="entry name" value="IPT_dom"/>
</dbReference>
<dbReference type="InterPro" id="IPR001627">
    <property type="entry name" value="Semap_dom"/>
</dbReference>
<comment type="subcellular location">
    <subcellularLocation>
        <location evidence="1">Membrane</location>
        <topology evidence="1">Single-pass membrane protein</topology>
    </subcellularLocation>
</comment>
<dbReference type="PROSITE" id="PS50011">
    <property type="entry name" value="PROTEIN_KINASE_DOM"/>
    <property type="match status" value="1"/>
</dbReference>
<evidence type="ECO:0000256" key="16">
    <source>
        <dbReference type="SAM" id="SignalP"/>
    </source>
</evidence>
<dbReference type="InterPro" id="IPR001245">
    <property type="entry name" value="Ser-Thr/Tyr_kinase_cat_dom"/>
</dbReference>
<evidence type="ECO:0000256" key="15">
    <source>
        <dbReference type="PROSITE-ProRule" id="PRU10141"/>
    </source>
</evidence>
<comment type="caution">
    <text evidence="14">Lacks conserved residue(s) required for the propagation of feature annotation.</text>
</comment>
<feature type="binding site" evidence="15">
    <location>
        <position position="1079"/>
    </location>
    <ligand>
        <name>ATP</name>
        <dbReference type="ChEBI" id="CHEBI:30616"/>
    </ligand>
</feature>
<comment type="caution">
    <text evidence="19">The sequence shown here is derived from an EMBL/GenBank/DDBJ whole genome shotgun (WGS) entry which is preliminary data.</text>
</comment>
<gene>
    <name evidence="19" type="ORF">JTE90_025398</name>
</gene>
<evidence type="ECO:0000256" key="7">
    <source>
        <dbReference type="ARBA" id="ARBA00022741"/>
    </source>
</evidence>
<keyword evidence="20" id="KW-1185">Reference proteome</keyword>
<dbReference type="InterPro" id="IPR015943">
    <property type="entry name" value="WD40/YVTN_repeat-like_dom_sf"/>
</dbReference>
<evidence type="ECO:0000256" key="6">
    <source>
        <dbReference type="ARBA" id="ARBA00022737"/>
    </source>
</evidence>
<dbReference type="GO" id="GO:0004714">
    <property type="term" value="F:transmembrane receptor protein tyrosine kinase activity"/>
    <property type="evidence" value="ECO:0007669"/>
    <property type="project" value="UniProtKB-EC"/>
</dbReference>
<evidence type="ECO:0000256" key="10">
    <source>
        <dbReference type="ARBA" id="ARBA00022843"/>
    </source>
</evidence>
<evidence type="ECO:0000313" key="19">
    <source>
        <dbReference type="EMBL" id="KAG8184090.1"/>
    </source>
</evidence>
<evidence type="ECO:0000256" key="13">
    <source>
        <dbReference type="ARBA" id="ARBA00023180"/>
    </source>
</evidence>
<keyword evidence="7 15" id="KW-0547">Nucleotide-binding</keyword>
<dbReference type="SMART" id="SM00429">
    <property type="entry name" value="IPT"/>
    <property type="match status" value="3"/>
</dbReference>
<feature type="domain" description="Sema" evidence="18">
    <location>
        <begin position="1"/>
        <end position="419"/>
    </location>
</feature>
<keyword evidence="4" id="KW-0812">Transmembrane</keyword>
<evidence type="ECO:0000256" key="2">
    <source>
        <dbReference type="ARBA" id="ARBA00011902"/>
    </source>
</evidence>
<dbReference type="GO" id="GO:0043235">
    <property type="term" value="C:receptor complex"/>
    <property type="evidence" value="ECO:0007669"/>
    <property type="project" value="TreeGrafter"/>
</dbReference>
<name>A0AAV6UIY1_9ARAC</name>
<dbReference type="SUPFAM" id="SSF81296">
    <property type="entry name" value="E set domains"/>
    <property type="match status" value="3"/>
</dbReference>
<dbReference type="PROSITE" id="PS51004">
    <property type="entry name" value="SEMA"/>
    <property type="match status" value="1"/>
</dbReference>
<evidence type="ECO:0000256" key="9">
    <source>
        <dbReference type="ARBA" id="ARBA00022840"/>
    </source>
</evidence>
<keyword evidence="10" id="KW-0832">Ubl conjugation</keyword>
<evidence type="ECO:0000256" key="12">
    <source>
        <dbReference type="ARBA" id="ARBA00023137"/>
    </source>
</evidence>
<dbReference type="InterPro" id="IPR020635">
    <property type="entry name" value="Tyr_kinase_cat_dom"/>
</dbReference>
<evidence type="ECO:0000256" key="1">
    <source>
        <dbReference type="ARBA" id="ARBA00004167"/>
    </source>
</evidence>
<evidence type="ECO:0000256" key="14">
    <source>
        <dbReference type="PROSITE-ProRule" id="PRU00352"/>
    </source>
</evidence>
<dbReference type="SMART" id="SM00219">
    <property type="entry name" value="TyrKc"/>
    <property type="match status" value="1"/>
</dbReference>
<dbReference type="SUPFAM" id="SSF56112">
    <property type="entry name" value="Protein kinase-like (PK-like)"/>
    <property type="match status" value="1"/>
</dbReference>
<accession>A0AAV6UIY1</accession>
<protein>
    <recommendedName>
        <fullName evidence="2">receptor protein-tyrosine kinase</fullName>
        <ecNumber evidence="2">2.7.10.1</ecNumber>
    </recommendedName>
</protein>
<dbReference type="SUPFAM" id="SSF103575">
    <property type="entry name" value="Plexin repeat"/>
    <property type="match status" value="1"/>
</dbReference>
<dbReference type="GO" id="GO:0005886">
    <property type="term" value="C:plasma membrane"/>
    <property type="evidence" value="ECO:0007669"/>
    <property type="project" value="TreeGrafter"/>
</dbReference>
<dbReference type="GO" id="GO:0007169">
    <property type="term" value="P:cell surface receptor protein tyrosine kinase signaling pathway"/>
    <property type="evidence" value="ECO:0007669"/>
    <property type="project" value="TreeGrafter"/>
</dbReference>
<dbReference type="SUPFAM" id="SSF101912">
    <property type="entry name" value="Sema domain"/>
    <property type="match status" value="1"/>
</dbReference>
<evidence type="ECO:0000259" key="18">
    <source>
        <dbReference type="PROSITE" id="PS51004"/>
    </source>
</evidence>
<dbReference type="Gene3D" id="2.60.40.10">
    <property type="entry name" value="Immunoglobulins"/>
    <property type="match status" value="2"/>
</dbReference>
<dbReference type="PANTHER" id="PTHR24416">
    <property type="entry name" value="TYROSINE-PROTEIN KINASE RECEPTOR"/>
    <property type="match status" value="1"/>
</dbReference>
<evidence type="ECO:0000256" key="11">
    <source>
        <dbReference type="ARBA" id="ARBA00022989"/>
    </source>
</evidence>
<dbReference type="GO" id="GO:0007399">
    <property type="term" value="P:nervous system development"/>
    <property type="evidence" value="ECO:0007669"/>
    <property type="project" value="TreeGrafter"/>
</dbReference>
<dbReference type="PANTHER" id="PTHR24416:SF564">
    <property type="entry name" value="MACROPHAGE-STIMULATING PROTEIN RECEPTOR"/>
    <property type="match status" value="1"/>
</dbReference>
<feature type="signal peptide" evidence="16">
    <location>
        <begin position="1"/>
        <end position="22"/>
    </location>
</feature>
<dbReference type="Gene3D" id="1.10.510.10">
    <property type="entry name" value="Transferase(Phosphotransferase) domain 1"/>
    <property type="match status" value="1"/>
</dbReference>
<dbReference type="InterPro" id="IPR050122">
    <property type="entry name" value="RTK"/>
</dbReference>
<dbReference type="Gene3D" id="3.30.200.20">
    <property type="entry name" value="Phosphorylase Kinase, domain 1"/>
    <property type="match status" value="1"/>
</dbReference>
<reference evidence="19 20" key="1">
    <citation type="journal article" date="2022" name="Nat. Ecol. Evol.">
        <title>A masculinizing supergene underlies an exaggerated male reproductive morph in a spider.</title>
        <authorList>
            <person name="Hendrickx F."/>
            <person name="De Corte Z."/>
            <person name="Sonet G."/>
            <person name="Van Belleghem S.M."/>
            <person name="Kostlbacher S."/>
            <person name="Vangestel C."/>
        </authorList>
    </citation>
    <scope>NUCLEOTIDE SEQUENCE [LARGE SCALE GENOMIC DNA]</scope>
    <source>
        <strain evidence="19">W744_W776</strain>
    </source>
</reference>
<dbReference type="CDD" id="cd00192">
    <property type="entry name" value="PTKc"/>
    <property type="match status" value="1"/>
</dbReference>
<feature type="chain" id="PRO_5043989330" description="receptor protein-tyrosine kinase" evidence="16">
    <location>
        <begin position="23"/>
        <end position="1364"/>
    </location>
</feature>
<sequence>MFNVMHQAWRLLLLVLVHGTYAQRSLPSWVSSLPTFADPDANELFLAVVHNETGDVFVGGQNVLYHFSSDLELKVSIFRLICQVRPIDNLEEYHWVEPYNETLGFTTNENIKSYALFNRGLDGQTSLITASFDDNDKRNSKSAPFLSSKILKKDGDRFYFQYTYQSNFASSRVVFKSDSSRYPCDDGFTYGGFIYFPVLYHQESTVLFVVKRVERENKLVRFCANDTTFRSYAELPIICKYEDKVLKNLVAAHLGPSKKYPDKSALYTIFMDDEKTGSALCIFPMREIEKAFTTYERRCNDDIVGETCGRKQMTQVSDFCGSEVRPYICTHTCMVKYFVFVRGGVTISFITVLKQRNGIVVIARTKQGELIKINGTTGVIISRKLILGKKLTHAKPFTYDQQNKHAYLLAENKVIKYPVASCRAHETCKECFTRGKSDPLGCGWCSDGRCSQEEECAHPQTFSLDTCTPVLIGAFPKRSPIQGSNNFTIFGDNFGSYVDAERNSVLVAGIPCTPTFWNNTLVNCTLGATPTEISGPVSLFSTNNYSSSLGYSIGGSLTTKNNFTYYAGPRLYGIRPSKGPDSGGTQVTLYGQNLDDDKEKQRFVSVYGRLCHIKKFDANTITCVTSYPWGTKEPNHTIALEINQILYVLDKHPPSDFNTSGLSQTFDFTIDPFITNIQPGYTTVSGLMNLTATGKYFDSVQFPKLVMKVDENQIVGKTEFIEDCFTDPQSNGTMMTCHTPSLKDRLVYPTRTRPLLASVSFLMDGVEALSSREFPRNHRDLSRLLYYPDPDFTVFDGTEKVKNGQKLLQIRGDNLDLLHSKEKLKVRIGTNETCVITRVSSETLSCNLAPSLFSSNSPLNETNLPVEVLSGSTTHLLGYIELDHQKDPQANTQEESYEGSQEEGTNLWVILLVTAVVVICSLVAFVSYKYCWCPGKKLFPFNPTTPTSVNNDYRPIRTFVPRVQDEQIVIKEPLNQSATVYVRRGPVLNGSLSMALVNAAPPIIPEDRASTLESSLVEEIFPNIDKNTLLQFAQRNLIISNRYLTVFSDEKLGSGHFGCVYKGVLRRPNEIEQIQVAVKVLHQHSWTDPMNVEIFLQEAEVMLNLHHPNVVGLHGVCFDKEGPSIVLPFLCNGSLYEYLRDETKAFKVSDLLKFAVDVAAGMKYLEKKFKLHRDLAARNILLDRKRNAMVSDFGLSRDIYSKGFYDWQKDSETKVPMKWTAPEALKNRNFTTKSDVWSFGVLIWEIMTRGMDPYNEVPNFEMLEYLFGGRRLPWPEKCPLPVYKVMLACWNLDKDLRPTFAELHEYLSFLYQDLLRSMGAQSQPEPVYVPAKHSVYHDDSKEMYLSMAGKPLQWEVDNEAINNA</sequence>
<dbReference type="PROSITE" id="PS00107">
    <property type="entry name" value="PROTEIN_KINASE_ATP"/>
    <property type="match status" value="1"/>
</dbReference>
<dbReference type="Pfam" id="PF01833">
    <property type="entry name" value="TIG"/>
    <property type="match status" value="3"/>
</dbReference>
<keyword evidence="11" id="KW-1133">Transmembrane helix</keyword>
<evidence type="ECO:0000256" key="3">
    <source>
        <dbReference type="ARBA" id="ARBA00022679"/>
    </source>
</evidence>
<dbReference type="InterPro" id="IPR000719">
    <property type="entry name" value="Prot_kinase_dom"/>
</dbReference>
<dbReference type="Gene3D" id="3.30.1680.10">
    <property type="entry name" value="ligand-binding face of the semaphorins, domain 2"/>
    <property type="match status" value="1"/>
</dbReference>
<dbReference type="GO" id="GO:0005524">
    <property type="term" value="F:ATP binding"/>
    <property type="evidence" value="ECO:0007669"/>
    <property type="project" value="UniProtKB-UniRule"/>
</dbReference>
<feature type="domain" description="Protein kinase" evidence="17">
    <location>
        <begin position="1046"/>
        <end position="1307"/>
    </location>
</feature>
<evidence type="ECO:0000313" key="20">
    <source>
        <dbReference type="Proteomes" id="UP000827092"/>
    </source>
</evidence>
<keyword evidence="3" id="KW-0808">Transferase</keyword>
<keyword evidence="6" id="KW-0677">Repeat</keyword>
<dbReference type="Proteomes" id="UP000827092">
    <property type="component" value="Unassembled WGS sequence"/>
</dbReference>
<keyword evidence="9 15" id="KW-0067">ATP-binding</keyword>
<keyword evidence="11" id="KW-0472">Membrane</keyword>
<dbReference type="SMART" id="SM00630">
    <property type="entry name" value="Sema"/>
    <property type="match status" value="1"/>
</dbReference>
<keyword evidence="13" id="KW-0325">Glycoprotein</keyword>
<dbReference type="InterPro" id="IPR013783">
    <property type="entry name" value="Ig-like_fold"/>
</dbReference>
<dbReference type="Pfam" id="PF07714">
    <property type="entry name" value="PK_Tyr_Ser-Thr"/>
    <property type="match status" value="1"/>
</dbReference>
<dbReference type="FunFam" id="1.10.510.10:FF:000554">
    <property type="entry name" value="Predicted protein"/>
    <property type="match status" value="1"/>
</dbReference>
<evidence type="ECO:0000259" key="17">
    <source>
        <dbReference type="PROSITE" id="PS50011"/>
    </source>
</evidence>
<keyword evidence="5 16" id="KW-0732">Signal</keyword>
<dbReference type="GO" id="GO:0016477">
    <property type="term" value="P:cell migration"/>
    <property type="evidence" value="ECO:0007669"/>
    <property type="project" value="TreeGrafter"/>
</dbReference>
<keyword evidence="8" id="KW-0418">Kinase</keyword>
<keyword evidence="12" id="KW-0829">Tyrosine-protein kinase</keyword>
<evidence type="ECO:0000256" key="8">
    <source>
        <dbReference type="ARBA" id="ARBA00022777"/>
    </source>
</evidence>
<dbReference type="InterPro" id="IPR036352">
    <property type="entry name" value="Semap_dom_sf"/>
</dbReference>
<dbReference type="Gene3D" id="2.130.10.10">
    <property type="entry name" value="YVTN repeat-like/Quinoprotein amine dehydrogenase"/>
    <property type="match status" value="1"/>
</dbReference>
<proteinExistence type="predicted"/>
<dbReference type="InterPro" id="IPR017441">
    <property type="entry name" value="Protein_kinase_ATP_BS"/>
</dbReference>
<dbReference type="EMBL" id="JAFNEN010000387">
    <property type="protein sequence ID" value="KAG8184090.1"/>
    <property type="molecule type" value="Genomic_DNA"/>
</dbReference>